<keyword evidence="3" id="KW-1185">Reference proteome</keyword>
<feature type="region of interest" description="Disordered" evidence="1">
    <location>
        <begin position="1"/>
        <end position="20"/>
    </location>
</feature>
<evidence type="ECO:0000256" key="1">
    <source>
        <dbReference type="SAM" id="MobiDB-lite"/>
    </source>
</evidence>
<dbReference type="AlphaFoldDB" id="A0A5A7Q4N4"/>
<reference evidence="3" key="1">
    <citation type="journal article" date="2019" name="Curr. Biol.">
        <title>Genome Sequence of Striga asiatica Provides Insight into the Evolution of Plant Parasitism.</title>
        <authorList>
            <person name="Yoshida S."/>
            <person name="Kim S."/>
            <person name="Wafula E.K."/>
            <person name="Tanskanen J."/>
            <person name="Kim Y.M."/>
            <person name="Honaas L."/>
            <person name="Yang Z."/>
            <person name="Spallek T."/>
            <person name="Conn C.E."/>
            <person name="Ichihashi Y."/>
            <person name="Cheong K."/>
            <person name="Cui S."/>
            <person name="Der J.P."/>
            <person name="Gundlach H."/>
            <person name="Jiao Y."/>
            <person name="Hori C."/>
            <person name="Ishida J.K."/>
            <person name="Kasahara H."/>
            <person name="Kiba T."/>
            <person name="Kim M.S."/>
            <person name="Koo N."/>
            <person name="Laohavisit A."/>
            <person name="Lee Y.H."/>
            <person name="Lumba S."/>
            <person name="McCourt P."/>
            <person name="Mortimer J.C."/>
            <person name="Mutuku J.M."/>
            <person name="Nomura T."/>
            <person name="Sasaki-Sekimoto Y."/>
            <person name="Seto Y."/>
            <person name="Wang Y."/>
            <person name="Wakatake T."/>
            <person name="Sakakibara H."/>
            <person name="Demura T."/>
            <person name="Yamaguchi S."/>
            <person name="Yoneyama K."/>
            <person name="Manabe R.I."/>
            <person name="Nelson D.C."/>
            <person name="Schulman A.H."/>
            <person name="Timko M.P."/>
            <person name="dePamphilis C.W."/>
            <person name="Choi D."/>
            <person name="Shirasu K."/>
        </authorList>
    </citation>
    <scope>NUCLEOTIDE SEQUENCE [LARGE SCALE GENOMIC DNA]</scope>
    <source>
        <strain evidence="3">cv. UVA1</strain>
    </source>
</reference>
<evidence type="ECO:0000313" key="3">
    <source>
        <dbReference type="Proteomes" id="UP000325081"/>
    </source>
</evidence>
<gene>
    <name evidence="2" type="ORF">STAS_16801</name>
</gene>
<evidence type="ECO:0000313" key="2">
    <source>
        <dbReference type="EMBL" id="GER40139.1"/>
    </source>
</evidence>
<proteinExistence type="predicted"/>
<protein>
    <submittedName>
        <fullName evidence="2">Inositol requiring 1-1</fullName>
    </submittedName>
</protein>
<accession>A0A5A7Q4N4</accession>
<name>A0A5A7Q4N4_STRAF</name>
<dbReference type="Proteomes" id="UP000325081">
    <property type="component" value="Unassembled WGS sequence"/>
</dbReference>
<comment type="caution">
    <text evidence="2">The sequence shown here is derived from an EMBL/GenBank/DDBJ whole genome shotgun (WGS) entry which is preliminary data.</text>
</comment>
<dbReference type="EMBL" id="BKCP01005849">
    <property type="protein sequence ID" value="GER40139.1"/>
    <property type="molecule type" value="Genomic_DNA"/>
</dbReference>
<organism evidence="2 3">
    <name type="scientific">Striga asiatica</name>
    <name type="common">Asiatic witchweed</name>
    <name type="synonym">Buchnera asiatica</name>
    <dbReference type="NCBI Taxonomy" id="4170"/>
    <lineage>
        <taxon>Eukaryota</taxon>
        <taxon>Viridiplantae</taxon>
        <taxon>Streptophyta</taxon>
        <taxon>Embryophyta</taxon>
        <taxon>Tracheophyta</taxon>
        <taxon>Spermatophyta</taxon>
        <taxon>Magnoliopsida</taxon>
        <taxon>eudicotyledons</taxon>
        <taxon>Gunneridae</taxon>
        <taxon>Pentapetalae</taxon>
        <taxon>asterids</taxon>
        <taxon>lamiids</taxon>
        <taxon>Lamiales</taxon>
        <taxon>Orobanchaceae</taxon>
        <taxon>Buchnereae</taxon>
        <taxon>Striga</taxon>
    </lineage>
</organism>
<sequence>MLKSMPSLPNMAKHTSPFSSSNINPIELKHELGELINNFPAREVEAVVICSHIFPWKSDLAGEFLPDGLESATLEIREQCPRVDDHAPRPIVLEAERGGVDGHGYLIDGDPLEAEVVKGGEGIAWVPDEGRGARAAGRVGPTAH</sequence>